<accession>A0A7X2V427</accession>
<dbReference type="Proteomes" id="UP000434639">
    <property type="component" value="Unassembled WGS sequence"/>
</dbReference>
<dbReference type="InterPro" id="IPR003736">
    <property type="entry name" value="PAAI_dom"/>
</dbReference>
<evidence type="ECO:0000313" key="5">
    <source>
        <dbReference type="Proteomes" id="UP000434639"/>
    </source>
</evidence>
<dbReference type="PANTHER" id="PTHR21660:SF1">
    <property type="entry name" value="ACYL-COENZYME A THIOESTERASE 13"/>
    <property type="match status" value="1"/>
</dbReference>
<dbReference type="EMBL" id="WMIB01000002">
    <property type="protein sequence ID" value="MTH52603.1"/>
    <property type="molecule type" value="Genomic_DNA"/>
</dbReference>
<dbReference type="PANTHER" id="PTHR21660">
    <property type="entry name" value="THIOESTERASE SUPERFAMILY MEMBER-RELATED"/>
    <property type="match status" value="1"/>
</dbReference>
<evidence type="ECO:0000256" key="1">
    <source>
        <dbReference type="ARBA" id="ARBA00008324"/>
    </source>
</evidence>
<gene>
    <name evidence="4" type="ORF">GKZ89_04220</name>
</gene>
<evidence type="ECO:0000256" key="2">
    <source>
        <dbReference type="ARBA" id="ARBA00022801"/>
    </source>
</evidence>
<dbReference type="InterPro" id="IPR006683">
    <property type="entry name" value="Thioestr_dom"/>
</dbReference>
<dbReference type="SUPFAM" id="SSF54637">
    <property type="entry name" value="Thioesterase/thiol ester dehydrase-isomerase"/>
    <property type="match status" value="1"/>
</dbReference>
<keyword evidence="2" id="KW-0378">Hydrolase</keyword>
<dbReference type="OrthoDB" id="2139465at2"/>
<protein>
    <submittedName>
        <fullName evidence="4">Hotdog fold thioesterase</fullName>
    </submittedName>
</protein>
<dbReference type="Gene3D" id="3.10.129.10">
    <property type="entry name" value="Hotdog Thioesterase"/>
    <property type="match status" value="1"/>
</dbReference>
<name>A0A7X2V427_9BACI</name>
<evidence type="ECO:0000313" key="4">
    <source>
        <dbReference type="EMBL" id="MTH52603.1"/>
    </source>
</evidence>
<keyword evidence="5" id="KW-1185">Reference proteome</keyword>
<reference evidence="4 5" key="1">
    <citation type="journal article" date="2017" name="Int. J. Syst. Evol. Microbiol.">
        <title>Bacillus mangrovi sp. nov., isolated from a sediment sample from a mangrove forest.</title>
        <authorList>
            <person name="Gupta V."/>
            <person name="Singh P.K."/>
            <person name="Korpole S."/>
            <person name="Tanuku N.R.S."/>
            <person name="Pinnaka A.K."/>
        </authorList>
    </citation>
    <scope>NUCLEOTIDE SEQUENCE [LARGE SCALE GENOMIC DNA]</scope>
    <source>
        <strain evidence="4 5">KCTC 33872</strain>
    </source>
</reference>
<dbReference type="Pfam" id="PF03061">
    <property type="entry name" value="4HBT"/>
    <property type="match status" value="1"/>
</dbReference>
<comment type="similarity">
    <text evidence="1">Belongs to the thioesterase PaaI family.</text>
</comment>
<dbReference type="NCBIfam" id="TIGR00369">
    <property type="entry name" value="unchar_dom_1"/>
    <property type="match status" value="1"/>
</dbReference>
<dbReference type="AlphaFoldDB" id="A0A7X2V427"/>
<dbReference type="GO" id="GO:0047617">
    <property type="term" value="F:fatty acyl-CoA hydrolase activity"/>
    <property type="evidence" value="ECO:0007669"/>
    <property type="project" value="InterPro"/>
</dbReference>
<comment type="caution">
    <text evidence="4">The sequence shown here is derived from an EMBL/GenBank/DDBJ whole genome shotgun (WGS) entry which is preliminary data.</text>
</comment>
<organism evidence="4 5">
    <name type="scientific">Metabacillus mangrovi</name>
    <dbReference type="NCBI Taxonomy" id="1491830"/>
    <lineage>
        <taxon>Bacteria</taxon>
        <taxon>Bacillati</taxon>
        <taxon>Bacillota</taxon>
        <taxon>Bacilli</taxon>
        <taxon>Bacillales</taxon>
        <taxon>Bacillaceae</taxon>
        <taxon>Metabacillus</taxon>
    </lineage>
</organism>
<dbReference type="RefSeq" id="WP_155111152.1">
    <property type="nucleotide sequence ID" value="NZ_WMIB01000002.1"/>
</dbReference>
<feature type="domain" description="Thioesterase" evidence="3">
    <location>
        <begin position="74"/>
        <end position="149"/>
    </location>
</feature>
<dbReference type="CDD" id="cd03443">
    <property type="entry name" value="PaaI_thioesterase"/>
    <property type="match status" value="1"/>
</dbReference>
<sequence>MNKDQLKQETSSLIDQLTDQESEDFLLFLKAMERKKKYKNSTYIGALLQPEEKEEGKEFTLTIPNTPLIQNSLNIVHGGMTATLADSAMGTLAARLLPPHLAAVTAELKINYTAPGIGSRLTCKSSCIHHGSKTLLMEARIYRDDGKLAAYGTATFFIISRKK</sequence>
<dbReference type="InterPro" id="IPR029069">
    <property type="entry name" value="HotDog_dom_sf"/>
</dbReference>
<dbReference type="InterPro" id="IPR039298">
    <property type="entry name" value="ACOT13"/>
</dbReference>
<proteinExistence type="inferred from homology"/>
<evidence type="ECO:0000259" key="3">
    <source>
        <dbReference type="Pfam" id="PF03061"/>
    </source>
</evidence>